<dbReference type="InterPro" id="IPR011990">
    <property type="entry name" value="TPR-like_helical_dom_sf"/>
</dbReference>
<dbReference type="InterPro" id="IPR044578">
    <property type="entry name" value="BIR6-like"/>
</dbReference>
<feature type="repeat" description="PPR" evidence="2">
    <location>
        <begin position="199"/>
        <end position="233"/>
    </location>
</feature>
<keyword evidence="1" id="KW-0677">Repeat</keyword>
<evidence type="ECO:0000256" key="2">
    <source>
        <dbReference type="PROSITE-ProRule" id="PRU00708"/>
    </source>
</evidence>
<evidence type="ECO:0000256" key="3">
    <source>
        <dbReference type="SAM" id="MobiDB-lite"/>
    </source>
</evidence>
<dbReference type="PANTHER" id="PTHR47003:SF3">
    <property type="entry name" value="SMALL RIBOSOMAL SUBUNIT PROTEIN MS81 (RPPR8)"/>
    <property type="match status" value="1"/>
</dbReference>
<evidence type="ECO:0000256" key="1">
    <source>
        <dbReference type="ARBA" id="ARBA00022737"/>
    </source>
</evidence>
<proteinExistence type="predicted"/>
<feature type="region of interest" description="Disordered" evidence="3">
    <location>
        <begin position="16"/>
        <end position="60"/>
    </location>
</feature>
<organism evidence="4 5">
    <name type="scientific">Eucalyptus globulus</name>
    <name type="common">Tasmanian blue gum</name>
    <dbReference type="NCBI Taxonomy" id="34317"/>
    <lineage>
        <taxon>Eukaryota</taxon>
        <taxon>Viridiplantae</taxon>
        <taxon>Streptophyta</taxon>
        <taxon>Embryophyta</taxon>
        <taxon>Tracheophyta</taxon>
        <taxon>Spermatophyta</taxon>
        <taxon>Magnoliopsida</taxon>
        <taxon>eudicotyledons</taxon>
        <taxon>Gunneridae</taxon>
        <taxon>Pentapetalae</taxon>
        <taxon>rosids</taxon>
        <taxon>malvids</taxon>
        <taxon>Myrtales</taxon>
        <taxon>Myrtaceae</taxon>
        <taxon>Myrtoideae</taxon>
        <taxon>Eucalypteae</taxon>
        <taxon>Eucalyptus</taxon>
    </lineage>
</organism>
<gene>
    <name evidence="4" type="ORF">ACJRO7_017328</name>
</gene>
<feature type="region of interest" description="Disordered" evidence="3">
    <location>
        <begin position="100"/>
        <end position="120"/>
    </location>
</feature>
<dbReference type="AlphaFoldDB" id="A0ABD3KQN3"/>
<feature type="compositionally biased region" description="Low complexity" evidence="3">
    <location>
        <begin position="34"/>
        <end position="53"/>
    </location>
</feature>
<evidence type="ECO:0000313" key="5">
    <source>
        <dbReference type="Proteomes" id="UP001634007"/>
    </source>
</evidence>
<dbReference type="PROSITE" id="PS51375">
    <property type="entry name" value="PPR"/>
    <property type="match status" value="3"/>
</dbReference>
<comment type="caution">
    <text evidence="4">The sequence shown here is derived from an EMBL/GenBank/DDBJ whole genome shotgun (WGS) entry which is preliminary data.</text>
</comment>
<feature type="repeat" description="PPR" evidence="2">
    <location>
        <begin position="585"/>
        <end position="619"/>
    </location>
</feature>
<dbReference type="NCBIfam" id="TIGR00756">
    <property type="entry name" value="PPR"/>
    <property type="match status" value="1"/>
</dbReference>
<evidence type="ECO:0000313" key="4">
    <source>
        <dbReference type="EMBL" id="KAL3741838.1"/>
    </source>
</evidence>
<keyword evidence="5" id="KW-1185">Reference proteome</keyword>
<dbReference type="PANTHER" id="PTHR47003">
    <property type="entry name" value="OS01G0970900 PROTEIN"/>
    <property type="match status" value="1"/>
</dbReference>
<dbReference type="EMBL" id="JBJKBG010000004">
    <property type="protein sequence ID" value="KAL3741838.1"/>
    <property type="molecule type" value="Genomic_DNA"/>
</dbReference>
<evidence type="ECO:0008006" key="6">
    <source>
        <dbReference type="Google" id="ProtNLM"/>
    </source>
</evidence>
<protein>
    <recommendedName>
        <fullName evidence="6">Pentatricopeptide repeat-containing protein</fullName>
    </recommendedName>
</protein>
<reference evidence="4 5" key="1">
    <citation type="submission" date="2024-11" db="EMBL/GenBank/DDBJ databases">
        <title>Chromosome-level genome assembly of Eucalyptus globulus Labill. provides insights into its genome evolution.</title>
        <authorList>
            <person name="Li X."/>
        </authorList>
    </citation>
    <scope>NUCLEOTIDE SEQUENCE [LARGE SCALE GENOMIC DNA]</scope>
    <source>
        <strain evidence="4">CL2024</strain>
        <tissue evidence="4">Fresh tender leaves</tissue>
    </source>
</reference>
<dbReference type="Pfam" id="PF01535">
    <property type="entry name" value="PPR"/>
    <property type="match status" value="3"/>
</dbReference>
<sequence length="705" mass="78752">MSTFALSLSRILNPSIAVARRRPPSRRTDHLRRSSSSSSAAFPPPFQASSQPSHPEDPAEMRASRRLLLLRTHFRSTSNVPGHYPHPNPHSLRRSAPLFRANPLHSSPPGPPFDDQVGSLAGPSSSFVARPLRDSDHAAVAGAFAKFEDYEDAAEELELSDVAVSHDLVLKVLESLSARPRAAGKFFDWVSDRHGERLSSKSYNLMLGILGVNGFVSEFWGLFETMKKRGYGVSGGVRDEVLETFEKAGRESDAEKLKGVFASGSVNSSVEKNSSSICKIVKNLVWSEDVEKKLWELDVEFSSDVVKRVLENLAIEPMKALILFRWVEESGLFKHNKQTYNAMAVVLGREDCIDRFWKLVDEMKVARYEMEVDTHVKVLGRFCKRKMMEDAVYLYEFAMGGANRPSAMESTFLLRKIAVSKDFDMGLFSRVVKVYTEKGNVLTDSMLYTVLKSLASVGRLGEFDKVLRVMQECRFLPGCNLRSKIAFELSSTGKKDEASKFMGTLESSGVTSDFRTSTSLIEGHCVSGDFEKASDYFHEMVEKDAGSSASCALDSLVNAYCEKDRAFDACRILNDCASNNGLKPWHTTYKLLIEKLLARGGFEDALKLLSLMKEHGYPPLLDPFIQHVSKKGTKDDALAFLKAMTWKKFPSTSVFLQTFEAFFKARRHNEVQELLSKCPRHIRNHADVLDLFCSKSKVTVATAAA</sequence>
<dbReference type="Proteomes" id="UP001634007">
    <property type="component" value="Unassembled WGS sequence"/>
</dbReference>
<dbReference type="Gene3D" id="1.25.40.10">
    <property type="entry name" value="Tetratricopeptide repeat domain"/>
    <property type="match status" value="4"/>
</dbReference>
<accession>A0ABD3KQN3</accession>
<name>A0ABD3KQN3_EUCGL</name>
<dbReference type="InterPro" id="IPR002885">
    <property type="entry name" value="PPR_rpt"/>
</dbReference>
<feature type="repeat" description="PPR" evidence="2">
    <location>
        <begin position="513"/>
        <end position="547"/>
    </location>
</feature>